<evidence type="ECO:0000313" key="1">
    <source>
        <dbReference type="EMBL" id="GGO03845.1"/>
    </source>
</evidence>
<proteinExistence type="predicted"/>
<name>A0A8H9GVM6_9ACTN</name>
<keyword evidence="2" id="KW-1185">Reference proteome</keyword>
<reference evidence="1" key="1">
    <citation type="journal article" date="2014" name="Int. J. Syst. Evol. Microbiol.">
        <title>Complete genome sequence of Corynebacterium casei LMG S-19264T (=DSM 44701T), isolated from a smear-ripened cheese.</title>
        <authorList>
            <consortium name="US DOE Joint Genome Institute (JGI-PGF)"/>
            <person name="Walter F."/>
            <person name="Albersmeier A."/>
            <person name="Kalinowski J."/>
            <person name="Ruckert C."/>
        </authorList>
    </citation>
    <scope>NUCLEOTIDE SEQUENCE</scope>
    <source>
        <strain evidence="1">CGMCC 4.7138</strain>
    </source>
</reference>
<organism evidence="1 2">
    <name type="scientific">Microbispora bryophytorum</name>
    <dbReference type="NCBI Taxonomy" id="1460882"/>
    <lineage>
        <taxon>Bacteria</taxon>
        <taxon>Bacillati</taxon>
        <taxon>Actinomycetota</taxon>
        <taxon>Actinomycetes</taxon>
        <taxon>Streptosporangiales</taxon>
        <taxon>Streptosporangiaceae</taxon>
        <taxon>Microbispora</taxon>
    </lineage>
</organism>
<evidence type="ECO:0000313" key="2">
    <source>
        <dbReference type="Proteomes" id="UP000653480"/>
    </source>
</evidence>
<dbReference type="AlphaFoldDB" id="A0A8H9GVM6"/>
<sequence length="103" mass="11021">MALEPSPYRTGSMCVSGSGWIEEVIATPRLSLAPFAVRRSKPSKASEFVLVSTPSRGEIRGSAVALSRWSRCWVPYVPAAKTTCPAVSVRVGPNGPVRFTVIS</sequence>
<dbReference type="EMBL" id="BMMN01000002">
    <property type="protein sequence ID" value="GGO03845.1"/>
    <property type="molecule type" value="Genomic_DNA"/>
</dbReference>
<gene>
    <name evidence="1" type="ORF">GCM10011574_14190</name>
</gene>
<reference evidence="1" key="2">
    <citation type="submission" date="2020-09" db="EMBL/GenBank/DDBJ databases">
        <authorList>
            <person name="Sun Q."/>
            <person name="Zhou Y."/>
        </authorList>
    </citation>
    <scope>NUCLEOTIDE SEQUENCE</scope>
    <source>
        <strain evidence="1">CGMCC 4.7138</strain>
    </source>
</reference>
<protein>
    <submittedName>
        <fullName evidence="1">Uncharacterized protein</fullName>
    </submittedName>
</protein>
<dbReference type="Proteomes" id="UP000653480">
    <property type="component" value="Unassembled WGS sequence"/>
</dbReference>
<comment type="caution">
    <text evidence="1">The sequence shown here is derived from an EMBL/GenBank/DDBJ whole genome shotgun (WGS) entry which is preliminary data.</text>
</comment>
<accession>A0A8H9GVM6</accession>